<dbReference type="Proteomes" id="UP000074119">
    <property type="component" value="Chromosome"/>
</dbReference>
<proteinExistence type="predicted"/>
<evidence type="ECO:0008006" key="4">
    <source>
        <dbReference type="Google" id="ProtNLM"/>
    </source>
</evidence>
<gene>
    <name evidence="2" type="ORF">AZF00_00525</name>
</gene>
<dbReference type="KEGG" id="zal:AZF00_00525"/>
<dbReference type="STRING" id="1470434.AZF00_00525"/>
<feature type="compositionally biased region" description="Basic residues" evidence="1">
    <location>
        <begin position="149"/>
        <end position="162"/>
    </location>
</feature>
<feature type="compositionally biased region" description="Low complexity" evidence="1">
    <location>
        <begin position="129"/>
        <end position="148"/>
    </location>
</feature>
<sequence length="162" mass="17193">MSKDSKKSLQDLKDATNHAGEVAKSIWLAGLGAYGRAYDEAHEALEKASKETPKLFTELVDKGNRLETQARAKLGEATNIGKTISIEERISKMRASLGFGHTASADDLSRLEKKLDALSKKVDALSKAAKPAAEAAEPKTAAKAAPKAKAPRKAPAKKAVAK</sequence>
<feature type="region of interest" description="Disordered" evidence="1">
    <location>
        <begin position="129"/>
        <end position="162"/>
    </location>
</feature>
<dbReference type="AlphaFoldDB" id="A0A127M0X0"/>
<evidence type="ECO:0000313" key="3">
    <source>
        <dbReference type="Proteomes" id="UP000074119"/>
    </source>
</evidence>
<accession>A0A127M0X0</accession>
<organism evidence="2 3">
    <name type="scientific">Zhongshania aliphaticivorans</name>
    <dbReference type="NCBI Taxonomy" id="1470434"/>
    <lineage>
        <taxon>Bacteria</taxon>
        <taxon>Pseudomonadati</taxon>
        <taxon>Pseudomonadota</taxon>
        <taxon>Gammaproteobacteria</taxon>
        <taxon>Cellvibrionales</taxon>
        <taxon>Spongiibacteraceae</taxon>
        <taxon>Zhongshania</taxon>
    </lineage>
</organism>
<reference evidence="2 3" key="1">
    <citation type="submission" date="2015-12" db="EMBL/GenBank/DDBJ databases">
        <authorList>
            <person name="Shamseldin A."/>
            <person name="Moawad H."/>
            <person name="Abd El-Rahim W.M."/>
            <person name="Sadowsky M.J."/>
        </authorList>
    </citation>
    <scope>NUCLEOTIDE SEQUENCE [LARGE SCALE GENOMIC DNA]</scope>
    <source>
        <strain evidence="2 3">SM2</strain>
    </source>
</reference>
<dbReference type="EMBL" id="CP014544">
    <property type="protein sequence ID" value="AMO66873.1"/>
    <property type="molecule type" value="Genomic_DNA"/>
</dbReference>
<evidence type="ECO:0000256" key="1">
    <source>
        <dbReference type="SAM" id="MobiDB-lite"/>
    </source>
</evidence>
<evidence type="ECO:0000313" key="2">
    <source>
        <dbReference type="EMBL" id="AMO66873.1"/>
    </source>
</evidence>
<protein>
    <recommendedName>
        <fullName evidence="4">Poly(Hydroxyalkanoate) granule-associated protein</fullName>
    </recommendedName>
</protein>
<dbReference type="RefSeq" id="WP_050985235.1">
    <property type="nucleotide sequence ID" value="NZ_CP014544.1"/>
</dbReference>
<name>A0A127M0X0_9GAMM</name>